<dbReference type="Gene3D" id="3.40.50.1010">
    <property type="entry name" value="5'-nuclease"/>
    <property type="match status" value="1"/>
</dbReference>
<dbReference type="SMART" id="SM00670">
    <property type="entry name" value="PINc"/>
    <property type="match status" value="1"/>
</dbReference>
<reference evidence="7 8" key="1">
    <citation type="submission" date="2013-07" db="EMBL/GenBank/DDBJ databases">
        <title>Genome of Archaeoglobus fulgidus.</title>
        <authorList>
            <person name="Fiebig A."/>
            <person name="Birkeland N.-K."/>
        </authorList>
    </citation>
    <scope>NUCLEOTIDE SEQUENCE [LARGE SCALE GENOMIC DNA]</scope>
    <source>
        <strain evidence="7 8">DSM 8774</strain>
    </source>
</reference>
<keyword evidence="2 5" id="KW-0540">Nuclease</keyword>
<comment type="cofactor">
    <cofactor evidence="5">
        <name>Mg(2+)</name>
        <dbReference type="ChEBI" id="CHEBI:18420"/>
    </cofactor>
</comment>
<keyword evidence="5" id="KW-0800">Toxin</keyword>
<dbReference type="InterPro" id="IPR002716">
    <property type="entry name" value="PIN_dom"/>
</dbReference>
<dbReference type="InterPro" id="IPR022907">
    <property type="entry name" value="VapC_family"/>
</dbReference>
<dbReference type="InterPro" id="IPR041120">
    <property type="entry name" value="PIN_9"/>
</dbReference>
<dbReference type="Proteomes" id="UP000028501">
    <property type="component" value="Chromosome"/>
</dbReference>
<protein>
    <recommendedName>
        <fullName evidence="5">Ribonuclease VapC</fullName>
        <shortName evidence="5">RNase VapC</shortName>
        <ecNumber evidence="5">3.1.-.-</ecNumber>
    </recommendedName>
    <alternativeName>
        <fullName evidence="5">Putative toxin VapC</fullName>
    </alternativeName>
</protein>
<sequence length="135" mass="15467">MEADRGRNNKVRCAVVDTNVLMYVYLNKADVVGQLREFGFSRFLITASVKRELEKLEMSLRGKEKVAARFALKLLEHFEVVETESEGDPSLIEAAEKYGCILITNDKELKRKAKQRGIPVGYLKEDKRVFVELLD</sequence>
<dbReference type="GO" id="GO:0090729">
    <property type="term" value="F:toxin activity"/>
    <property type="evidence" value="ECO:0007669"/>
    <property type="project" value="UniProtKB-KW"/>
</dbReference>
<dbReference type="SUPFAM" id="SSF88723">
    <property type="entry name" value="PIN domain-like"/>
    <property type="match status" value="1"/>
</dbReference>
<dbReference type="CDD" id="cd09879">
    <property type="entry name" value="PIN_VapC_AF0591-like"/>
    <property type="match status" value="1"/>
</dbReference>
<gene>
    <name evidence="5" type="primary">vapC</name>
    <name evidence="7" type="ORF">AFULGI_00006660</name>
</gene>
<dbReference type="AlphaFoldDB" id="A0A075WCZ1"/>
<accession>A0A075WCZ1</accession>
<dbReference type="GO" id="GO:0016787">
    <property type="term" value="F:hydrolase activity"/>
    <property type="evidence" value="ECO:0007669"/>
    <property type="project" value="UniProtKB-KW"/>
</dbReference>
<feature type="binding site" evidence="5">
    <location>
        <position position="17"/>
    </location>
    <ligand>
        <name>Mg(2+)</name>
        <dbReference type="ChEBI" id="CHEBI:18420"/>
    </ligand>
</feature>
<dbReference type="HOGENOM" id="CLU_107892_1_0_2"/>
<dbReference type="GeneID" id="24794191"/>
<dbReference type="EC" id="3.1.-.-" evidence="5"/>
<name>A0A075WCZ1_ARCFL</name>
<evidence type="ECO:0000313" key="8">
    <source>
        <dbReference type="Proteomes" id="UP000028501"/>
    </source>
</evidence>
<proteinExistence type="inferred from homology"/>
<evidence type="ECO:0000256" key="4">
    <source>
        <dbReference type="ARBA" id="ARBA00022801"/>
    </source>
</evidence>
<dbReference type="Pfam" id="PF18477">
    <property type="entry name" value="PIN_9"/>
    <property type="match status" value="1"/>
</dbReference>
<evidence type="ECO:0000259" key="6">
    <source>
        <dbReference type="SMART" id="SM00670"/>
    </source>
</evidence>
<evidence type="ECO:0000256" key="2">
    <source>
        <dbReference type="ARBA" id="ARBA00022722"/>
    </source>
</evidence>
<dbReference type="InterPro" id="IPR029060">
    <property type="entry name" value="PIN-like_dom_sf"/>
</dbReference>
<organism evidence="7 8">
    <name type="scientific">Archaeoglobus fulgidus DSM 8774</name>
    <dbReference type="NCBI Taxonomy" id="1344584"/>
    <lineage>
        <taxon>Archaea</taxon>
        <taxon>Methanobacteriati</taxon>
        <taxon>Methanobacteriota</taxon>
        <taxon>Archaeoglobi</taxon>
        <taxon>Archaeoglobales</taxon>
        <taxon>Archaeoglobaceae</taxon>
        <taxon>Archaeoglobus</taxon>
    </lineage>
</organism>
<keyword evidence="1 5" id="KW-1277">Toxin-antitoxin system</keyword>
<comment type="similarity">
    <text evidence="5">Belongs to the PINc/VapC protein family.</text>
</comment>
<dbReference type="HAMAP" id="MF_00265">
    <property type="entry name" value="VapC_Nob1"/>
    <property type="match status" value="1"/>
</dbReference>
<feature type="binding site" evidence="5">
    <location>
        <position position="106"/>
    </location>
    <ligand>
        <name>Mg(2+)</name>
        <dbReference type="ChEBI" id="CHEBI:18420"/>
    </ligand>
</feature>
<dbReference type="RefSeq" id="WP_010878095.1">
    <property type="nucleotide sequence ID" value="NZ_CP006577.1"/>
</dbReference>
<dbReference type="GO" id="GO:0000287">
    <property type="term" value="F:magnesium ion binding"/>
    <property type="evidence" value="ECO:0007669"/>
    <property type="project" value="UniProtKB-UniRule"/>
</dbReference>
<dbReference type="KEGG" id="afg:AFULGI_00006660"/>
<evidence type="ECO:0000256" key="3">
    <source>
        <dbReference type="ARBA" id="ARBA00022723"/>
    </source>
</evidence>
<evidence type="ECO:0000256" key="5">
    <source>
        <dbReference type="HAMAP-Rule" id="MF_00265"/>
    </source>
</evidence>
<feature type="domain" description="PIN" evidence="6">
    <location>
        <begin position="12"/>
        <end position="111"/>
    </location>
</feature>
<comment type="function">
    <text evidence="5">Toxic component of a toxin-antitoxin (TA) system. An RNase.</text>
</comment>
<dbReference type="GO" id="GO:0004540">
    <property type="term" value="F:RNA nuclease activity"/>
    <property type="evidence" value="ECO:0007669"/>
    <property type="project" value="InterPro"/>
</dbReference>
<evidence type="ECO:0000256" key="1">
    <source>
        <dbReference type="ARBA" id="ARBA00022649"/>
    </source>
</evidence>
<keyword evidence="4 5" id="KW-0378">Hydrolase</keyword>
<dbReference type="SMR" id="A0A075WCZ1"/>
<keyword evidence="5" id="KW-0460">Magnesium</keyword>
<evidence type="ECO:0000313" key="7">
    <source>
        <dbReference type="EMBL" id="AIG97467.1"/>
    </source>
</evidence>
<dbReference type="EMBL" id="CP006577">
    <property type="protein sequence ID" value="AIG97467.1"/>
    <property type="molecule type" value="Genomic_DNA"/>
</dbReference>
<keyword evidence="3 5" id="KW-0479">Metal-binding</keyword>